<gene>
    <name evidence="2" type="ORF">UCRPA7_102</name>
</gene>
<evidence type="ECO:0000313" key="3">
    <source>
        <dbReference type="Proteomes" id="UP000014074"/>
    </source>
</evidence>
<dbReference type="PANTHER" id="PTHR37540:SF5">
    <property type="entry name" value="TRANSCRIPTION FACTOR DOMAIN-CONTAINING PROTEIN"/>
    <property type="match status" value="1"/>
</dbReference>
<dbReference type="RefSeq" id="XP_007910891.1">
    <property type="nucleotide sequence ID" value="XM_007912700.1"/>
</dbReference>
<evidence type="ECO:0000256" key="1">
    <source>
        <dbReference type="SAM" id="MobiDB-lite"/>
    </source>
</evidence>
<protein>
    <submittedName>
        <fullName evidence="2">Putative tachykinin family protein</fullName>
    </submittedName>
</protein>
<dbReference type="EMBL" id="KB932780">
    <property type="protein sequence ID" value="EOO04354.1"/>
    <property type="molecule type" value="Genomic_DNA"/>
</dbReference>
<dbReference type="OrthoDB" id="4158087at2759"/>
<dbReference type="AlphaFoldDB" id="R8BYK4"/>
<feature type="compositionally biased region" description="Polar residues" evidence="1">
    <location>
        <begin position="33"/>
        <end position="49"/>
    </location>
</feature>
<dbReference type="eggNOG" id="ENOG502SVVP">
    <property type="taxonomic scope" value="Eukaryota"/>
</dbReference>
<name>R8BYK4_PHAM7</name>
<dbReference type="HOGENOM" id="CLU_038169_0_0_1"/>
<accession>R8BYK4</accession>
<dbReference type="Proteomes" id="UP000014074">
    <property type="component" value="Unassembled WGS sequence"/>
</dbReference>
<sequence length="421" mass="46340">MPEYQFFVSDGAPKPANKAMRSHAMKTALRTRAAQTQDPAEGPSGQSESQRTKDSKDNLKGKFRLDSKASSKQRSKDAKPVTEQPSQALGPFIGLQTEKPLWVVDGGLGTGPIQWFANGYVDPFGIIPVPNNSRVEKILKYYLTKFTINLATTDKERPWFGLAMTSPVIMHITLALSATFWISDCKSEDVVVRREGLWQKGETIRVVNRHLRNGEVSDNVIAAVSILANVAGLEGSFEEADMHVKAVARLVGLRGGIQAFKDNPTVARAVNWADIHIAAGVGRRPLMPLIHGLEEVTLPDYIIAEAESPSLSLLDSLAYGSNILKTIFLFLRQAILCKRYKVCVPNGVRIIFNIADCHILDHLSTEPVSPDAHRFKTLLLATHVFIYAVKRQMPKGGAIVSILIERLKLSLQASGVDIRRG</sequence>
<dbReference type="PANTHER" id="PTHR37540">
    <property type="entry name" value="TRANSCRIPTION FACTOR (ACR-2), PUTATIVE-RELATED-RELATED"/>
    <property type="match status" value="1"/>
</dbReference>
<evidence type="ECO:0000313" key="2">
    <source>
        <dbReference type="EMBL" id="EOO04354.1"/>
    </source>
</evidence>
<reference evidence="3" key="1">
    <citation type="journal article" date="2013" name="Genome Announc.">
        <title>Draft genome sequence of the ascomycete Phaeoacremonium aleophilum strain UCR-PA7, a causal agent of the esca disease complex in grapevines.</title>
        <authorList>
            <person name="Blanco-Ulate B."/>
            <person name="Rolshausen P."/>
            <person name="Cantu D."/>
        </authorList>
    </citation>
    <scope>NUCLEOTIDE SEQUENCE [LARGE SCALE GENOMIC DNA]</scope>
    <source>
        <strain evidence="3">UCR-PA7</strain>
    </source>
</reference>
<dbReference type="GeneID" id="19321129"/>
<feature type="compositionally biased region" description="Basic and acidic residues" evidence="1">
    <location>
        <begin position="50"/>
        <end position="80"/>
    </location>
</feature>
<dbReference type="KEGG" id="tmn:UCRPA7_102"/>
<keyword evidence="3" id="KW-1185">Reference proteome</keyword>
<feature type="region of interest" description="Disordered" evidence="1">
    <location>
        <begin position="1"/>
        <end position="90"/>
    </location>
</feature>
<proteinExistence type="predicted"/>
<organism evidence="2 3">
    <name type="scientific">Phaeoacremonium minimum (strain UCR-PA7)</name>
    <name type="common">Esca disease fungus</name>
    <name type="synonym">Togninia minima</name>
    <dbReference type="NCBI Taxonomy" id="1286976"/>
    <lineage>
        <taxon>Eukaryota</taxon>
        <taxon>Fungi</taxon>
        <taxon>Dikarya</taxon>
        <taxon>Ascomycota</taxon>
        <taxon>Pezizomycotina</taxon>
        <taxon>Sordariomycetes</taxon>
        <taxon>Sordariomycetidae</taxon>
        <taxon>Togniniales</taxon>
        <taxon>Togniniaceae</taxon>
        <taxon>Phaeoacremonium</taxon>
    </lineage>
</organism>